<evidence type="ECO:0000313" key="3">
    <source>
        <dbReference type="Proteomes" id="UP000240382"/>
    </source>
</evidence>
<dbReference type="RefSeq" id="WP_053877182.1">
    <property type="nucleotide sequence ID" value="NZ_PYQT01000054.1"/>
</dbReference>
<evidence type="ECO:0000313" key="2">
    <source>
        <dbReference type="EMBL" id="PSY36909.1"/>
    </source>
</evidence>
<evidence type="ECO:0000256" key="1">
    <source>
        <dbReference type="SAM" id="Phobius"/>
    </source>
</evidence>
<dbReference type="EMBL" id="PYQT01000054">
    <property type="protein sequence ID" value="PSY36909.1"/>
    <property type="molecule type" value="Genomic_DNA"/>
</dbReference>
<feature type="transmembrane region" description="Helical" evidence="1">
    <location>
        <begin position="6"/>
        <end position="33"/>
    </location>
</feature>
<dbReference type="Proteomes" id="UP000240382">
    <property type="component" value="Unassembled WGS sequence"/>
</dbReference>
<keyword evidence="1" id="KW-0812">Transmembrane</keyword>
<accession>A0ABX5HAU6</accession>
<reference evidence="2 3" key="1">
    <citation type="submission" date="2018-03" db="EMBL/GenBank/DDBJ databases">
        <title>Whole Genome Sequencing of Escherichia coli isolates from wildlife.</title>
        <authorList>
            <person name="Whitehouse C.A."/>
            <person name="Lacher D.W."/>
            <person name="Mammel M.K."/>
            <person name="Barnaba T."/>
            <person name="Lorch J.M."/>
        </authorList>
    </citation>
    <scope>NUCLEOTIDE SEQUENCE [LARGE SCALE GENOMIC DNA]</scope>
    <source>
        <strain evidence="2 3">20507-2</strain>
    </source>
</reference>
<gene>
    <name evidence="2" type="ORF">C7B09_24335</name>
</gene>
<keyword evidence="1" id="KW-1133">Transmembrane helix</keyword>
<protein>
    <submittedName>
        <fullName evidence="2">Uncharacterized protein</fullName>
    </submittedName>
</protein>
<comment type="caution">
    <text evidence="2">The sequence shown here is derived from an EMBL/GenBank/DDBJ whole genome shotgun (WGS) entry which is preliminary data.</text>
</comment>
<name>A0ABX5HAU6_ESCAL</name>
<proteinExistence type="predicted"/>
<keyword evidence="3" id="KW-1185">Reference proteome</keyword>
<sequence length="197" mass="22055">MTDYTFFYWIEMLLKEGNVLFIVLACLIVFFTLKKEIIMVLGRLNTVKLGDYEIKFKKEMFEIESKSIEVIKNLPGTNLVLPTQLIENFNIFESLASTQPNVAVLSAWRELELTAITLASKKGIEINGTSLGRASGIAALKNVQSANKISSDIVKLYEKTGESIKPISQGKLLCTQEDALAFCKNAKRLSNYLTSIF</sequence>
<keyword evidence="1" id="KW-0472">Membrane</keyword>
<organism evidence="2 3">
    <name type="scientific">Escherichia albertii</name>
    <dbReference type="NCBI Taxonomy" id="208962"/>
    <lineage>
        <taxon>Bacteria</taxon>
        <taxon>Pseudomonadati</taxon>
        <taxon>Pseudomonadota</taxon>
        <taxon>Gammaproteobacteria</taxon>
        <taxon>Enterobacterales</taxon>
        <taxon>Enterobacteriaceae</taxon>
        <taxon>Escherichia</taxon>
    </lineage>
</organism>